<dbReference type="GO" id="GO:0005886">
    <property type="term" value="C:plasma membrane"/>
    <property type="evidence" value="ECO:0007669"/>
    <property type="project" value="TreeGrafter"/>
</dbReference>
<dbReference type="CDD" id="cd11484">
    <property type="entry name" value="SLC-NCS1sbd_CobB-like"/>
    <property type="match status" value="1"/>
</dbReference>
<keyword evidence="4 7" id="KW-0812">Transmembrane</keyword>
<keyword evidence="5 7" id="KW-1133">Transmembrane helix</keyword>
<sequence>MSSTTKNPTSGIEARSIDWVPLNERRGKASTLFPLWFMSNANVTTLATGMLGAAMGASLLTSLTAIVLGVAVGTIFTAFHSAQGPQLGLPQMIQSRAQFGYRGVILICAIVVFSLVGFNMFNQMLGAQILNMTTGVEANTLWYVLISAVSLVLAIFGYHWIHATQKWLTLLFLATFGIFTVGALIVVPLDPAQLTFNDFNIAAFLIQFGAAAAYALGWAPYVSDYSRYLPPQTSPAKALWFTYGGVFIGAAWLMALGALVAAAFSGTAPLDGVSAAADMILPGSGYWLLLSALPGLITVITVNVYAACIEVITIGDSIRPVKPTIRVRVIACVLITVAALIGSLFSTGEFLGNFGSFLVILLYILVPWTAVNLVDYYFVRRGNYAVREIFKANGIYGNWGWRGLASYVIGIVAMIPFVVTVWFTGPIAAALGGADLALFVGVIASAVAYLILARNLDLDNERRVAAADKSQFGQTAVAFD</sequence>
<reference evidence="8" key="1">
    <citation type="submission" date="2020-05" db="EMBL/GenBank/DDBJ databases">
        <authorList>
            <person name="Chiriac C."/>
            <person name="Salcher M."/>
            <person name="Ghai R."/>
            <person name="Kavagutti S V."/>
        </authorList>
    </citation>
    <scope>NUCLEOTIDE SEQUENCE</scope>
</reference>
<feature type="transmembrane region" description="Helical" evidence="7">
    <location>
        <begin position="141"/>
        <end position="161"/>
    </location>
</feature>
<evidence type="ECO:0000256" key="7">
    <source>
        <dbReference type="SAM" id="Phobius"/>
    </source>
</evidence>
<keyword evidence="6 7" id="KW-0472">Membrane</keyword>
<feature type="transmembrane region" description="Helical" evidence="7">
    <location>
        <begin position="32"/>
        <end position="53"/>
    </location>
</feature>
<dbReference type="PANTHER" id="PTHR31806">
    <property type="entry name" value="PURINE-CYTOSINE PERMEASE FCY2-RELATED"/>
    <property type="match status" value="1"/>
</dbReference>
<feature type="transmembrane region" description="Helical" evidence="7">
    <location>
        <begin position="399"/>
        <end position="423"/>
    </location>
</feature>
<comment type="similarity">
    <text evidence="2">Belongs to the purine-cytosine permease (2.A.39) family.</text>
</comment>
<evidence type="ECO:0000256" key="4">
    <source>
        <dbReference type="ARBA" id="ARBA00022692"/>
    </source>
</evidence>
<comment type="subcellular location">
    <subcellularLocation>
        <location evidence="1">Membrane</location>
        <topology evidence="1">Multi-pass membrane protein</topology>
    </subcellularLocation>
</comment>
<feature type="transmembrane region" description="Helical" evidence="7">
    <location>
        <begin position="59"/>
        <end position="79"/>
    </location>
</feature>
<proteinExistence type="inferred from homology"/>
<organism evidence="8">
    <name type="scientific">freshwater metagenome</name>
    <dbReference type="NCBI Taxonomy" id="449393"/>
    <lineage>
        <taxon>unclassified sequences</taxon>
        <taxon>metagenomes</taxon>
        <taxon>ecological metagenomes</taxon>
    </lineage>
</organism>
<protein>
    <submittedName>
        <fullName evidence="8">Unannotated protein</fullName>
    </submittedName>
</protein>
<dbReference type="EMBL" id="CAEZVJ010000060">
    <property type="protein sequence ID" value="CAB4629191.1"/>
    <property type="molecule type" value="Genomic_DNA"/>
</dbReference>
<evidence type="ECO:0000256" key="2">
    <source>
        <dbReference type="ARBA" id="ARBA00008974"/>
    </source>
</evidence>
<keyword evidence="3" id="KW-0813">Transport</keyword>
<dbReference type="GO" id="GO:0022857">
    <property type="term" value="F:transmembrane transporter activity"/>
    <property type="evidence" value="ECO:0007669"/>
    <property type="project" value="InterPro"/>
</dbReference>
<accession>A0A6J6IXB1</accession>
<dbReference type="InterPro" id="IPR026030">
    <property type="entry name" value="Pur-cyt_permease_Fcy2/21/22"/>
</dbReference>
<evidence type="ECO:0000256" key="5">
    <source>
        <dbReference type="ARBA" id="ARBA00022989"/>
    </source>
</evidence>
<feature type="transmembrane region" description="Helical" evidence="7">
    <location>
        <begin position="327"/>
        <end position="345"/>
    </location>
</feature>
<feature type="transmembrane region" description="Helical" evidence="7">
    <location>
        <begin position="240"/>
        <end position="264"/>
    </location>
</feature>
<name>A0A6J6IXB1_9ZZZZ</name>
<dbReference type="Pfam" id="PF02133">
    <property type="entry name" value="Transp_cyt_pur"/>
    <property type="match status" value="1"/>
</dbReference>
<dbReference type="PIRSF" id="PIRSF002744">
    <property type="entry name" value="Pur-cyt_permease"/>
    <property type="match status" value="1"/>
</dbReference>
<evidence type="ECO:0000313" key="8">
    <source>
        <dbReference type="EMBL" id="CAB4629191.1"/>
    </source>
</evidence>
<feature type="transmembrane region" description="Helical" evidence="7">
    <location>
        <begin position="168"/>
        <end position="189"/>
    </location>
</feature>
<dbReference type="PANTHER" id="PTHR31806:SF1">
    <property type="entry name" value="PURINE-CYTOSINE PERMEASE FCY2-RELATED"/>
    <property type="match status" value="1"/>
</dbReference>
<feature type="transmembrane region" description="Helical" evidence="7">
    <location>
        <begin position="429"/>
        <end position="452"/>
    </location>
</feature>
<dbReference type="EMBL" id="CAFBLO010000055">
    <property type="protein sequence ID" value="CAB4869223.1"/>
    <property type="molecule type" value="Genomic_DNA"/>
</dbReference>
<evidence type="ECO:0000256" key="6">
    <source>
        <dbReference type="ARBA" id="ARBA00023136"/>
    </source>
</evidence>
<dbReference type="InterPro" id="IPR001248">
    <property type="entry name" value="Pur-cyt_permease"/>
</dbReference>
<dbReference type="AlphaFoldDB" id="A0A6J6IXB1"/>
<evidence type="ECO:0000256" key="3">
    <source>
        <dbReference type="ARBA" id="ARBA00022448"/>
    </source>
</evidence>
<evidence type="ECO:0000313" key="9">
    <source>
        <dbReference type="EMBL" id="CAB4869223.1"/>
    </source>
</evidence>
<feature type="transmembrane region" description="Helical" evidence="7">
    <location>
        <begin position="201"/>
        <end position="219"/>
    </location>
</feature>
<feature type="transmembrane region" description="Helical" evidence="7">
    <location>
        <begin position="357"/>
        <end position="378"/>
    </location>
</feature>
<gene>
    <name evidence="8" type="ORF">UFOPK1961_00641</name>
    <name evidence="9" type="ORF">UFOPK3364_00653</name>
</gene>
<feature type="transmembrane region" description="Helical" evidence="7">
    <location>
        <begin position="284"/>
        <end position="306"/>
    </location>
</feature>
<evidence type="ECO:0000256" key="1">
    <source>
        <dbReference type="ARBA" id="ARBA00004141"/>
    </source>
</evidence>
<feature type="transmembrane region" description="Helical" evidence="7">
    <location>
        <begin position="99"/>
        <end position="121"/>
    </location>
</feature>
<dbReference type="Gene3D" id="1.10.4160.10">
    <property type="entry name" value="Hydantoin permease"/>
    <property type="match status" value="1"/>
</dbReference>